<keyword evidence="6" id="KW-0654">Proteoglycan</keyword>
<comment type="function">
    <text evidence="10">May be a cell surface adhesion protein.</text>
</comment>
<keyword evidence="9" id="KW-0449">Lipoprotein</keyword>
<feature type="signal peptide" evidence="12">
    <location>
        <begin position="1"/>
        <end position="24"/>
    </location>
</feature>
<organism evidence="14">
    <name type="scientific">Nymphaea colorata</name>
    <name type="common">pocket water lily</name>
    <dbReference type="NCBI Taxonomy" id="210225"/>
    <lineage>
        <taxon>Eukaryota</taxon>
        <taxon>Viridiplantae</taxon>
        <taxon>Streptophyta</taxon>
        <taxon>Embryophyta</taxon>
        <taxon>Tracheophyta</taxon>
        <taxon>Spermatophyta</taxon>
        <taxon>Magnoliopsida</taxon>
        <taxon>Nymphaeales</taxon>
        <taxon>Nymphaeaceae</taxon>
        <taxon>Nymphaea</taxon>
    </lineage>
</organism>
<evidence type="ECO:0000256" key="5">
    <source>
        <dbReference type="ARBA" id="ARBA00022729"/>
    </source>
</evidence>
<dbReference type="InterPro" id="IPR000782">
    <property type="entry name" value="FAS1_domain"/>
</dbReference>
<dbReference type="PANTHER" id="PTHR32382:SF0">
    <property type="entry name" value="FASCICLIN-LIKE ARABINOGALACTAN PROTEIN 4"/>
    <property type="match status" value="1"/>
</dbReference>
<protein>
    <recommendedName>
        <fullName evidence="13">FAS1 domain-containing protein</fullName>
    </recommendedName>
</protein>
<evidence type="ECO:0000256" key="3">
    <source>
        <dbReference type="ARBA" id="ARBA00022475"/>
    </source>
</evidence>
<feature type="compositionally biased region" description="Pro residues" evidence="11">
    <location>
        <begin position="333"/>
        <end position="362"/>
    </location>
</feature>
<keyword evidence="3" id="KW-1003">Cell membrane</keyword>
<dbReference type="GO" id="GO:0005886">
    <property type="term" value="C:plasma membrane"/>
    <property type="evidence" value="ECO:0007669"/>
    <property type="project" value="UniProtKB-SubCell"/>
</dbReference>
<comment type="subcellular location">
    <subcellularLocation>
        <location evidence="1">Cell membrane</location>
        <topology evidence="1">Lipid-anchor</topology>
        <topology evidence="1">GPI-anchor</topology>
    </subcellularLocation>
</comment>
<proteinExistence type="inferred from homology"/>
<feature type="domain" description="FAS1" evidence="13">
    <location>
        <begin position="24"/>
        <end position="156"/>
    </location>
</feature>
<name>A0A5K1BKV0_9MAGN</name>
<keyword evidence="7" id="KW-0472">Membrane</keyword>
<dbReference type="PROSITE" id="PS50213">
    <property type="entry name" value="FAS1"/>
    <property type="match status" value="2"/>
</dbReference>
<evidence type="ECO:0000256" key="8">
    <source>
        <dbReference type="ARBA" id="ARBA00023180"/>
    </source>
</evidence>
<dbReference type="InterPro" id="IPR033254">
    <property type="entry name" value="Plant_FLA"/>
</dbReference>
<comment type="similarity">
    <text evidence="2">Belongs to the fasciclin-like AGP family.</text>
</comment>
<evidence type="ECO:0000313" key="14">
    <source>
        <dbReference type="EMBL" id="VVW14130.1"/>
    </source>
</evidence>
<gene>
    <name evidence="14" type="ORF">NYM_LOCUS15358</name>
</gene>
<evidence type="ECO:0000256" key="12">
    <source>
        <dbReference type="SAM" id="SignalP"/>
    </source>
</evidence>
<evidence type="ECO:0000256" key="9">
    <source>
        <dbReference type="ARBA" id="ARBA00023288"/>
    </source>
</evidence>
<dbReference type="Pfam" id="PF02469">
    <property type="entry name" value="Fasciclin"/>
    <property type="match status" value="2"/>
</dbReference>
<feature type="domain" description="FAS1" evidence="13">
    <location>
        <begin position="185"/>
        <end position="321"/>
    </location>
</feature>
<dbReference type="InterPro" id="IPR036378">
    <property type="entry name" value="FAS1_dom_sf"/>
</dbReference>
<feature type="compositionally biased region" description="Low complexity" evidence="11">
    <location>
        <begin position="389"/>
        <end position="407"/>
    </location>
</feature>
<keyword evidence="5 12" id="KW-0732">Signal</keyword>
<dbReference type="SMART" id="SM00554">
    <property type="entry name" value="FAS1"/>
    <property type="match status" value="2"/>
</dbReference>
<accession>A0A5K1BKV0</accession>
<dbReference type="EMBL" id="LR721781">
    <property type="protein sequence ID" value="VVW14130.1"/>
    <property type="molecule type" value="Genomic_DNA"/>
</dbReference>
<evidence type="ECO:0000256" key="11">
    <source>
        <dbReference type="SAM" id="MobiDB-lite"/>
    </source>
</evidence>
<keyword evidence="8" id="KW-0325">Glycoprotein</keyword>
<reference evidence="14" key="1">
    <citation type="submission" date="2019-09" db="EMBL/GenBank/DDBJ databases">
        <authorList>
            <person name="Zhang L."/>
        </authorList>
    </citation>
    <scope>NUCLEOTIDE SEQUENCE</scope>
</reference>
<evidence type="ECO:0000256" key="7">
    <source>
        <dbReference type="ARBA" id="ARBA00023136"/>
    </source>
</evidence>
<dbReference type="PANTHER" id="PTHR32382">
    <property type="entry name" value="FASCICLIN-LIKE ARABINOGALACTAN PROTEIN"/>
    <property type="match status" value="1"/>
</dbReference>
<dbReference type="SUPFAM" id="SSF82153">
    <property type="entry name" value="FAS1 domain"/>
    <property type="match status" value="2"/>
</dbReference>
<sequence length="440" mass="46038">MDFEFPTFRPVLLLLFLFLSTATSFNITSILGNFPDFSVFNSYLTQTGLVVDINSRSTITVLATNNDAISVLSNRNLPVDSIKRIISLHVVLDYYDQSKLKQFSGKSNLLTTLFQTTGTATNQEGFLNATYLNSGDIMFGSGVRGSGLTSKFVKVVAAEPYNISIIQISSVIIPPGFENASTPTSQVNITSTLLSSGFQSFADLLQSTGAIQTYLGAENNGLTVFAPGDKAIQVIPSNLTDDERRSLALYHAVSGYHPMQYLNKVTGPLSTLASNGNSNFQITVKTDAQKVTLNSGLNTVNVGRTILDQQQIAIYAIDAALQPPEIFASNGTLPPPSNAPPTPPTPAAPAPTSPSPSAPSPVPSSGSPPSDSGPTSSPAASPPAPPTAETPAADSPAANGPPAGAKPLTPAPSPPDASSASRLYSYCFAAVLSIFYCIVV</sequence>
<feature type="region of interest" description="Disordered" evidence="11">
    <location>
        <begin position="327"/>
        <end position="419"/>
    </location>
</feature>
<evidence type="ECO:0000256" key="2">
    <source>
        <dbReference type="ARBA" id="ARBA00007843"/>
    </source>
</evidence>
<feature type="chain" id="PRO_5023920291" description="FAS1 domain-containing protein" evidence="12">
    <location>
        <begin position="25"/>
        <end position="440"/>
    </location>
</feature>
<dbReference type="Gene3D" id="2.30.180.10">
    <property type="entry name" value="FAS1 domain"/>
    <property type="match status" value="2"/>
</dbReference>
<keyword evidence="4" id="KW-0336">GPI-anchor</keyword>
<dbReference type="Gramene" id="NC3G0220500.1">
    <property type="protein sequence ID" value="NC3G0220500.1:cds"/>
    <property type="gene ID" value="NC3G0220500"/>
</dbReference>
<dbReference type="GO" id="GO:0098552">
    <property type="term" value="C:side of membrane"/>
    <property type="evidence" value="ECO:0007669"/>
    <property type="project" value="UniProtKB-KW"/>
</dbReference>
<dbReference type="FunFam" id="2.30.180.10:FF:000015">
    <property type="entry name" value="Fasciclin-like arabinogalactan protein 3"/>
    <property type="match status" value="1"/>
</dbReference>
<dbReference type="AlphaFoldDB" id="A0A5K1BKV0"/>
<evidence type="ECO:0000259" key="13">
    <source>
        <dbReference type="PROSITE" id="PS50213"/>
    </source>
</evidence>
<evidence type="ECO:0000256" key="1">
    <source>
        <dbReference type="ARBA" id="ARBA00004609"/>
    </source>
</evidence>
<evidence type="ECO:0000256" key="10">
    <source>
        <dbReference type="ARBA" id="ARBA00024686"/>
    </source>
</evidence>
<feature type="compositionally biased region" description="Low complexity" evidence="11">
    <location>
        <begin position="363"/>
        <end position="379"/>
    </location>
</feature>
<evidence type="ECO:0000256" key="6">
    <source>
        <dbReference type="ARBA" id="ARBA00022974"/>
    </source>
</evidence>
<evidence type="ECO:0000256" key="4">
    <source>
        <dbReference type="ARBA" id="ARBA00022622"/>
    </source>
</evidence>